<comment type="caution">
    <text evidence="1">The sequence shown here is derived from an EMBL/GenBank/DDBJ whole genome shotgun (WGS) entry which is preliminary data.</text>
</comment>
<dbReference type="GO" id="GO:0004519">
    <property type="term" value="F:endonuclease activity"/>
    <property type="evidence" value="ECO:0007669"/>
    <property type="project" value="UniProtKB-KW"/>
</dbReference>
<dbReference type="EMBL" id="JALRMR010000017">
    <property type="protein sequence ID" value="MDT1975130.1"/>
    <property type="molecule type" value="Genomic_DNA"/>
</dbReference>
<dbReference type="RefSeq" id="WP_311780872.1">
    <property type="nucleotide sequence ID" value="NZ_JALRMR010000017.1"/>
</dbReference>
<dbReference type="Proteomes" id="UP001249945">
    <property type="component" value="Unassembled WGS sequence"/>
</dbReference>
<keyword evidence="1" id="KW-0378">Hydrolase</keyword>
<sequence length="104" mass="12392">MYRGNDEEFRAWQRKFYNSKRWKTLRDEVRNDKKMHCECGCGKLITGKSIVDHIEEITPTNRHDDSITLNKSNLQLLSLEHHNTKTFADDMCFDVEGRRDVNLF</sequence>
<evidence type="ECO:0000313" key="1">
    <source>
        <dbReference type="EMBL" id="MDT1975130.1"/>
    </source>
</evidence>
<gene>
    <name evidence="1" type="ORF">MX635_12050</name>
</gene>
<reference evidence="1" key="1">
    <citation type="submission" date="2022-04" db="EMBL/GenBank/DDBJ databases">
        <title>Draft genome sequences of lactic acid bacteria (LAB) strains involved in meat spoilage.</title>
        <authorList>
            <person name="Palevich N."/>
        </authorList>
    </citation>
    <scope>NUCLEOTIDE SEQUENCE</scope>
    <source>
        <strain evidence="1">9-14</strain>
    </source>
</reference>
<keyword evidence="1" id="KW-0540">Nuclease</keyword>
<keyword evidence="1" id="KW-0255">Endonuclease</keyword>
<dbReference type="AlphaFoldDB" id="A0AAW8RDX5"/>
<organism evidence="1 2">
    <name type="scientific">Carnobacterium divergens</name>
    <name type="common">Lactobacillus divergens</name>
    <dbReference type="NCBI Taxonomy" id="2748"/>
    <lineage>
        <taxon>Bacteria</taxon>
        <taxon>Bacillati</taxon>
        <taxon>Bacillota</taxon>
        <taxon>Bacilli</taxon>
        <taxon>Lactobacillales</taxon>
        <taxon>Carnobacteriaceae</taxon>
        <taxon>Carnobacterium</taxon>
    </lineage>
</organism>
<proteinExistence type="predicted"/>
<name>A0AAW8RDX5_CARDV</name>
<protein>
    <submittedName>
        <fullName evidence="1">HNH endonuclease</fullName>
    </submittedName>
</protein>
<accession>A0AAW8RDX5</accession>
<evidence type="ECO:0000313" key="2">
    <source>
        <dbReference type="Proteomes" id="UP001249945"/>
    </source>
</evidence>